<dbReference type="InterPro" id="IPR011053">
    <property type="entry name" value="Single_hybrid_motif"/>
</dbReference>
<dbReference type="PROSITE" id="PS00867">
    <property type="entry name" value="CPSASE_2"/>
    <property type="match status" value="1"/>
</dbReference>
<name>A0A7D9H2L8_DEKBR</name>
<dbReference type="InterPro" id="IPR011764">
    <property type="entry name" value="Biotin_carboxylation_dom"/>
</dbReference>
<dbReference type="InterPro" id="IPR005479">
    <property type="entry name" value="CPAse_ATP-bd"/>
</dbReference>
<accession>A0A7D9H2L8</accession>
<reference evidence="9 10" key="1">
    <citation type="submission" date="2019-07" db="EMBL/GenBank/DDBJ databases">
        <authorList>
            <person name="Friedrich A."/>
            <person name="Schacherer J."/>
        </authorList>
    </citation>
    <scope>NUCLEOTIDE SEQUENCE [LARGE SCALE GENOMIC DNA]</scope>
</reference>
<dbReference type="Pfam" id="PF00289">
    <property type="entry name" value="Biotin_carb_N"/>
    <property type="match status" value="1"/>
</dbReference>
<dbReference type="SUPFAM" id="SSF50891">
    <property type="entry name" value="Cyclophilin-like"/>
    <property type="match status" value="2"/>
</dbReference>
<dbReference type="GO" id="GO:0046872">
    <property type="term" value="F:metal ion binding"/>
    <property type="evidence" value="ECO:0007669"/>
    <property type="project" value="InterPro"/>
</dbReference>
<dbReference type="Gene3D" id="3.30.1360.40">
    <property type="match status" value="1"/>
</dbReference>
<dbReference type="InterPro" id="IPR016185">
    <property type="entry name" value="PreATP-grasp_dom_sf"/>
</dbReference>
<dbReference type="SUPFAM" id="SSF51230">
    <property type="entry name" value="Single hybrid motif"/>
    <property type="match status" value="1"/>
</dbReference>
<evidence type="ECO:0000313" key="10">
    <source>
        <dbReference type="Proteomes" id="UP000478008"/>
    </source>
</evidence>
<dbReference type="Pfam" id="PF02785">
    <property type="entry name" value="Biotin_carb_C"/>
    <property type="match status" value="1"/>
</dbReference>
<dbReference type="SMART" id="SM00796">
    <property type="entry name" value="AHS1"/>
    <property type="match status" value="1"/>
</dbReference>
<evidence type="ECO:0000259" key="7">
    <source>
        <dbReference type="PROSITE" id="PS50975"/>
    </source>
</evidence>
<dbReference type="SUPFAM" id="SSF51246">
    <property type="entry name" value="Rudiment single hybrid motif"/>
    <property type="match status" value="1"/>
</dbReference>
<gene>
    <name evidence="9" type="primary">lamA</name>
    <name evidence="9" type="ORF">DEBR0S6_11298G</name>
</gene>
<dbReference type="PROSITE" id="PS50979">
    <property type="entry name" value="BC"/>
    <property type="match status" value="1"/>
</dbReference>
<protein>
    <submittedName>
        <fullName evidence="9">DEBR0S6_11298g1_1</fullName>
    </submittedName>
</protein>
<evidence type="ECO:0000256" key="3">
    <source>
        <dbReference type="ARBA" id="ARBA00022801"/>
    </source>
</evidence>
<dbReference type="SUPFAM" id="SSF52440">
    <property type="entry name" value="PreATP-grasp domain"/>
    <property type="match status" value="1"/>
</dbReference>
<dbReference type="InterPro" id="IPR005482">
    <property type="entry name" value="Biotin_COase_C"/>
</dbReference>
<evidence type="ECO:0000259" key="8">
    <source>
        <dbReference type="PROSITE" id="PS50979"/>
    </source>
</evidence>
<feature type="domain" description="Biotin carboxylation" evidence="8">
    <location>
        <begin position="7"/>
        <end position="472"/>
    </location>
</feature>
<evidence type="ECO:0000256" key="1">
    <source>
        <dbReference type="ARBA" id="ARBA00022598"/>
    </source>
</evidence>
<dbReference type="InterPro" id="IPR003833">
    <property type="entry name" value="CT_C_D"/>
</dbReference>
<proteinExistence type="predicted"/>
<dbReference type="InterPro" id="IPR011054">
    <property type="entry name" value="Rudment_hybrid_motif"/>
</dbReference>
<dbReference type="InterPro" id="IPR005481">
    <property type="entry name" value="BC-like_N"/>
</dbReference>
<dbReference type="GO" id="GO:0016787">
    <property type="term" value="F:hydrolase activity"/>
    <property type="evidence" value="ECO:0007669"/>
    <property type="project" value="UniProtKB-KW"/>
</dbReference>
<keyword evidence="3" id="KW-0378">Hydrolase</keyword>
<evidence type="ECO:0000256" key="4">
    <source>
        <dbReference type="ARBA" id="ARBA00022840"/>
    </source>
</evidence>
<keyword evidence="10" id="KW-1185">Reference proteome</keyword>
<dbReference type="Gene3D" id="2.40.100.10">
    <property type="entry name" value="Cyclophilin-like"/>
    <property type="match status" value="2"/>
</dbReference>
<dbReference type="PANTHER" id="PTHR18866:SF128">
    <property type="entry name" value="UREA AMIDOLYASE"/>
    <property type="match status" value="1"/>
</dbReference>
<sequence length="1255" mass="139828">MTKNFKNIKRVFIANRGEIACRIIRSCKQHGLTSIVVFTKEDTESLHVLQADISIPLSGTGASAYTNIDELVKIAKEERADVVIPGYGFLSENQKFTARLFKEGIAFAGPDSNSIEQFGLKHLARKIAVKCHVPVIPGTELIRDENEAIKACDEIGYPVILKATAGGGGIGMMICTSEDEVKKNFTLVKSRGSSVFKNEGVFIEKYFTSGRHIEVQIFGNGLGDVVTYGERECSIQRRHQKVIEETPSPFVENSGMMYDLRRKLTSCAGNLAEEVNYKSAGTIEFLVDDETGDFFFLEMNTRLQVEHGITELVYNVDLVFFMLLQADYEISGSGIPVHILKKDLNYENSVEVPHGHAIEVRVYAENPVRNFAPCPGILHNVSIPPNERCGEYIVRVDHWISTGGKVSPYFDPLLAKIMVWSPKRTSQNIVKTLRQIKIQGPVNNIEYCIDILKSPEFSQGKTLTTFLDSFKFRPHLIEFIDSGDYTTVQDLPGRNNIRHGVPRSGPVDNISLQLANIAVGNTKDMECLECTVRGPVLKFHSAAIISLAGGAFNSTLNQTAKVPFFTELYIPAGSVLDIGKAEGTSVKCYLAVKGGFPGVALWLDSKSCTPSLKLGGHQGRTFLPGDCLEIVGSSNEYSTFGMGYKIPSTLIPNFERFSNVIRMIGGPHDTSEIASEKGLKELYSSSYKINFNSNRGAIRLDGPAFKFSRKHGGDGGGHPSNILEYAYPSGGLSSVGSTMVLFGVDGGTLSGFTCLAVPTEVDFWKFGQAAIGSEIQFKLIDYWDAIKLERQRQEYIDVLSARPMKTNYKFCDELTSYTPVTSVFGHLLHKRAENLKGLPAVSFRQAGEGMILIDFSTDKYSLFNNGRQYILDNLIKMKLGSDILATECDTGGYSVCFDPLLVNRDELLKKIIALEDSIPPVENLKIPSRIFRLPICFEHDALKNCIDRYIHAQRSHASYLPSNVEYLMKANCIETVEDFKKCIIEKPEVTVAVSFFCGNPLLVFTDPRCRFMTSKYNPSRTETPAGAIGSGSVCQSIYSVDSPGGYMIWGVTLPSWYWDTFCRIHRNPWPLNVFDQIVYYEVDETELDELNTKWITGKVTFKPEKTEFDFVEYSKFLDSIKDQMAILSKKKSLAFDSIVKAEQIDFAMWNKEKQATKAARMSAEKLLSGPDIIKIVSTMPASIFKVNCQKGFVTTRKEPVVILESMKMEVPLRINDSEGTETTEYRVLELLVDEGDIVNPGEALVVLQRLHVEKK</sequence>
<dbReference type="PROSITE" id="PS00866">
    <property type="entry name" value="CPSASE_1"/>
    <property type="match status" value="1"/>
</dbReference>
<dbReference type="PANTHER" id="PTHR18866">
    <property type="entry name" value="CARBOXYLASE:PYRUVATE/ACETYL-COA/PROPIONYL-COA CARBOXYLASE"/>
    <property type="match status" value="1"/>
</dbReference>
<dbReference type="InterPro" id="IPR050856">
    <property type="entry name" value="Biotin_carboxylase_complex"/>
</dbReference>
<dbReference type="Gene3D" id="2.40.50.100">
    <property type="match status" value="1"/>
</dbReference>
<keyword evidence="5" id="KW-0092">Biotin</keyword>
<evidence type="ECO:0000256" key="5">
    <source>
        <dbReference type="ARBA" id="ARBA00023267"/>
    </source>
</evidence>
<dbReference type="GO" id="GO:0044281">
    <property type="term" value="P:small molecule metabolic process"/>
    <property type="evidence" value="ECO:0007669"/>
    <property type="project" value="UniProtKB-ARBA"/>
</dbReference>
<dbReference type="InterPro" id="IPR011761">
    <property type="entry name" value="ATP-grasp"/>
</dbReference>
<dbReference type="GO" id="GO:0005524">
    <property type="term" value="F:ATP binding"/>
    <property type="evidence" value="ECO:0007669"/>
    <property type="project" value="UniProtKB-UniRule"/>
</dbReference>
<dbReference type="AlphaFoldDB" id="A0A7D9H2L8"/>
<dbReference type="EMBL" id="CABFWN010000006">
    <property type="protein sequence ID" value="VUG20246.1"/>
    <property type="molecule type" value="Genomic_DNA"/>
</dbReference>
<dbReference type="Gene3D" id="3.30.470.20">
    <property type="entry name" value="ATP-grasp fold, B domain"/>
    <property type="match status" value="1"/>
</dbReference>
<feature type="domain" description="ATP-grasp" evidence="7">
    <location>
        <begin position="125"/>
        <end position="327"/>
    </location>
</feature>
<keyword evidence="1" id="KW-0436">Ligase</keyword>
<evidence type="ECO:0000313" key="9">
    <source>
        <dbReference type="EMBL" id="VUG20246.1"/>
    </source>
</evidence>
<dbReference type="Pfam" id="PF02786">
    <property type="entry name" value="CPSase_L_D2"/>
    <property type="match status" value="1"/>
</dbReference>
<dbReference type="Pfam" id="PF02682">
    <property type="entry name" value="CT_C_D"/>
    <property type="match status" value="1"/>
</dbReference>
<evidence type="ECO:0000256" key="6">
    <source>
        <dbReference type="PROSITE-ProRule" id="PRU00409"/>
    </source>
</evidence>
<dbReference type="Pfam" id="PF02626">
    <property type="entry name" value="CT_A_B"/>
    <property type="match status" value="1"/>
</dbReference>
<dbReference type="PROSITE" id="PS50975">
    <property type="entry name" value="ATP_GRASP"/>
    <property type="match status" value="1"/>
</dbReference>
<dbReference type="CDD" id="cd06850">
    <property type="entry name" value="biotinyl_domain"/>
    <property type="match status" value="1"/>
</dbReference>
<dbReference type="Proteomes" id="UP000478008">
    <property type="component" value="Unassembled WGS sequence"/>
</dbReference>
<dbReference type="GO" id="GO:0016874">
    <property type="term" value="F:ligase activity"/>
    <property type="evidence" value="ECO:0007669"/>
    <property type="project" value="UniProtKB-KW"/>
</dbReference>
<keyword evidence="4 6" id="KW-0067">ATP-binding</keyword>
<dbReference type="SUPFAM" id="SSF56059">
    <property type="entry name" value="Glutathione synthetase ATP-binding domain-like"/>
    <property type="match status" value="1"/>
</dbReference>
<dbReference type="SMART" id="SM00878">
    <property type="entry name" value="Biotin_carb_C"/>
    <property type="match status" value="1"/>
</dbReference>
<keyword evidence="2 6" id="KW-0547">Nucleotide-binding</keyword>
<dbReference type="InterPro" id="IPR003778">
    <property type="entry name" value="CT_A_B"/>
</dbReference>
<organism evidence="9 10">
    <name type="scientific">Dekkera bruxellensis</name>
    <name type="common">Brettanomyces custersii</name>
    <dbReference type="NCBI Taxonomy" id="5007"/>
    <lineage>
        <taxon>Eukaryota</taxon>
        <taxon>Fungi</taxon>
        <taxon>Dikarya</taxon>
        <taxon>Ascomycota</taxon>
        <taxon>Saccharomycotina</taxon>
        <taxon>Pichiomycetes</taxon>
        <taxon>Pichiales</taxon>
        <taxon>Pichiaceae</taxon>
        <taxon>Brettanomyces</taxon>
    </lineage>
</organism>
<evidence type="ECO:0000256" key="2">
    <source>
        <dbReference type="ARBA" id="ARBA00022741"/>
    </source>
</evidence>
<dbReference type="InterPro" id="IPR029000">
    <property type="entry name" value="Cyclophilin-like_dom_sf"/>
</dbReference>
<dbReference type="SMART" id="SM00797">
    <property type="entry name" value="AHS2"/>
    <property type="match status" value="1"/>
</dbReference>